<feature type="transmembrane region" description="Helical" evidence="2">
    <location>
        <begin position="147"/>
        <end position="163"/>
    </location>
</feature>
<evidence type="ECO:0000313" key="5">
    <source>
        <dbReference type="EMBL" id="MDZ5660305.1"/>
    </source>
</evidence>
<keyword evidence="6" id="KW-1185">Reference proteome</keyword>
<evidence type="ECO:0000259" key="3">
    <source>
        <dbReference type="Pfam" id="PF01757"/>
    </source>
</evidence>
<gene>
    <name evidence="5" type="ORF">SFC79_00900</name>
</gene>
<feature type="region of interest" description="Disordered" evidence="1">
    <location>
        <begin position="402"/>
        <end position="422"/>
    </location>
</feature>
<dbReference type="InterPro" id="IPR050879">
    <property type="entry name" value="Acyltransferase_3"/>
</dbReference>
<keyword evidence="2" id="KW-1133">Transmembrane helix</keyword>
<protein>
    <submittedName>
        <fullName evidence="5">Acyltransferase family protein</fullName>
        <ecNumber evidence="5">2.3.1.-</ecNumber>
    </submittedName>
</protein>
<dbReference type="InterPro" id="IPR043968">
    <property type="entry name" value="SGNH"/>
</dbReference>
<dbReference type="EMBL" id="JAXQPW010000001">
    <property type="protein sequence ID" value="MDZ5660305.1"/>
    <property type="molecule type" value="Genomic_DNA"/>
</dbReference>
<dbReference type="GO" id="GO:0016746">
    <property type="term" value="F:acyltransferase activity"/>
    <property type="evidence" value="ECO:0007669"/>
    <property type="project" value="UniProtKB-KW"/>
</dbReference>
<feature type="transmembrane region" description="Helical" evidence="2">
    <location>
        <begin position="30"/>
        <end position="54"/>
    </location>
</feature>
<evidence type="ECO:0000259" key="4">
    <source>
        <dbReference type="Pfam" id="PF19040"/>
    </source>
</evidence>
<dbReference type="Pfam" id="PF01757">
    <property type="entry name" value="Acyl_transf_3"/>
    <property type="match status" value="1"/>
</dbReference>
<feature type="transmembrane region" description="Helical" evidence="2">
    <location>
        <begin position="170"/>
        <end position="187"/>
    </location>
</feature>
<feature type="transmembrane region" description="Helical" evidence="2">
    <location>
        <begin position="230"/>
        <end position="252"/>
    </location>
</feature>
<proteinExistence type="predicted"/>
<feature type="transmembrane region" description="Helical" evidence="2">
    <location>
        <begin position="297"/>
        <end position="316"/>
    </location>
</feature>
<name>A0ABU5K6S8_9ACTN</name>
<feature type="transmembrane region" description="Helical" evidence="2">
    <location>
        <begin position="258"/>
        <end position="285"/>
    </location>
</feature>
<feature type="domain" description="Acyltransferase 3" evidence="3">
    <location>
        <begin position="10"/>
        <end position="335"/>
    </location>
</feature>
<feature type="transmembrane region" description="Helical" evidence="2">
    <location>
        <begin position="207"/>
        <end position="223"/>
    </location>
</feature>
<sequence>MPAIDHRPDVQGLRAVAVLLVVADHAGARLLAGGFVGVDVFFVLSGFLITSLLVREVAARDRISITGFYVRRALRILPAATVVLLVVTAWCAVRLAPVQVAEVGEDARWSAFFAANVHLAGAGEDYFDDDRAVSPFQHFWSLAVEEQFYLVWPLLLGLVVLVDGRLMRHVAPLLTVACLASLAWWAHLGATDPQQAYFSSAARAWELGLGALLAVLAPALVRLSRPLRTALGAVGLVAVLAAAVSVGTAAAPGTEWRIPLAVAGTAALLAAGTGGSTGATGALLASRPLTWLGDRSYSLYLWHWPVLVLGAAYVTALEGPTGTLVLLAVAAALTLASYHFVEQPFRRGRLVGRGPRALVMWPVALASVLVATTGAVAHADAELADRMGVGSARPAPLVAEEAPVAATSRPRGRRVPPLPQPRSVDDLVERAVEEARRGDALRFPMSNLPGLAYDSWHLAHPCNSPLAVERSRICPVGDPDGRTTVAVYGDSRAGQWLPAIDRLGRTEGLRVVPHVKYGCPPYPIRTLDGGGAEFHTCRAWRDWSRQRIRDLDPDVVLLSSDVMSWRMQAAPRLSHAQTWARGVGDLVDSLRRDGALVVVLGDIPVHEVDPESCLTTPGSVAGSCDLSATGWPAEPNAFTAATATAHGAAYVDVNRLSCADGRCPLVVSGTVTYSDESHLSVSWTRTLAGPLGAALRDAVGSLRPADRRRTGDRAPAGVWP</sequence>
<dbReference type="Pfam" id="PF19040">
    <property type="entry name" value="SGNH"/>
    <property type="match status" value="1"/>
</dbReference>
<evidence type="ECO:0000256" key="2">
    <source>
        <dbReference type="SAM" id="Phobius"/>
    </source>
</evidence>
<dbReference type="PANTHER" id="PTHR23028">
    <property type="entry name" value="ACETYLTRANSFERASE"/>
    <property type="match status" value="1"/>
</dbReference>
<dbReference type="Proteomes" id="UP001291999">
    <property type="component" value="Unassembled WGS sequence"/>
</dbReference>
<feature type="domain" description="SGNH" evidence="4">
    <location>
        <begin position="470"/>
        <end position="688"/>
    </location>
</feature>
<feature type="transmembrane region" description="Helical" evidence="2">
    <location>
        <begin position="357"/>
        <end position="377"/>
    </location>
</feature>
<keyword evidence="2" id="KW-0472">Membrane</keyword>
<evidence type="ECO:0000313" key="6">
    <source>
        <dbReference type="Proteomes" id="UP001291999"/>
    </source>
</evidence>
<dbReference type="RefSeq" id="WP_322422874.1">
    <property type="nucleotide sequence ID" value="NZ_JAXQPW010000001.1"/>
</dbReference>
<dbReference type="PANTHER" id="PTHR23028:SF53">
    <property type="entry name" value="ACYL_TRANSF_3 DOMAIN-CONTAINING PROTEIN"/>
    <property type="match status" value="1"/>
</dbReference>
<reference evidence="5 6" key="1">
    <citation type="submission" date="2023-11" db="EMBL/GenBank/DDBJ databases">
        <title>Novel species in genus Nocardioides.</title>
        <authorList>
            <person name="Zhou H."/>
        </authorList>
    </citation>
    <scope>NUCLEOTIDE SEQUENCE [LARGE SCALE GENOMIC DNA]</scope>
    <source>
        <strain evidence="5 6">S-58</strain>
    </source>
</reference>
<keyword evidence="5" id="KW-0012">Acyltransferase</keyword>
<accession>A0ABU5K6S8</accession>
<comment type="caution">
    <text evidence="5">The sequence shown here is derived from an EMBL/GenBank/DDBJ whole genome shotgun (WGS) entry which is preliminary data.</text>
</comment>
<keyword evidence="2" id="KW-0812">Transmembrane</keyword>
<evidence type="ECO:0000256" key="1">
    <source>
        <dbReference type="SAM" id="MobiDB-lite"/>
    </source>
</evidence>
<feature type="transmembrane region" description="Helical" evidence="2">
    <location>
        <begin position="74"/>
        <end position="96"/>
    </location>
</feature>
<organism evidence="5 6">
    <name type="scientific">Nocardioides renjunii</name>
    <dbReference type="NCBI Taxonomy" id="3095075"/>
    <lineage>
        <taxon>Bacteria</taxon>
        <taxon>Bacillati</taxon>
        <taxon>Actinomycetota</taxon>
        <taxon>Actinomycetes</taxon>
        <taxon>Propionibacteriales</taxon>
        <taxon>Nocardioidaceae</taxon>
        <taxon>Nocardioides</taxon>
    </lineage>
</organism>
<keyword evidence="5" id="KW-0808">Transferase</keyword>
<feature type="transmembrane region" description="Helical" evidence="2">
    <location>
        <begin position="322"/>
        <end position="341"/>
    </location>
</feature>
<dbReference type="InterPro" id="IPR002656">
    <property type="entry name" value="Acyl_transf_3_dom"/>
</dbReference>
<dbReference type="EC" id="2.3.1.-" evidence="5"/>